<feature type="transmembrane region" description="Helical" evidence="6">
    <location>
        <begin position="321"/>
        <end position="344"/>
    </location>
</feature>
<sequence length="536" mass="55007">MSSTRMEPNMNRLARGGALNLVGAVSAGVLGLALVVIVARVYSPQVAGAFFAATSLFIILSAVSGLGSDAGLVRWLPRHLALGDPAAARRTVPIALIPVLAVAGVSAVALAAAAPWAAALIDSGHAVELTAMLRVLAVFLPIAALHDGLLAATRGHATMRPTVLIERIFRQAAQVTGVAIAPLVSDRPAALALAWALPYLPGTIAAAVWYRRLAVRSIRHAAPAAPTDAEAAPEPADRGPIREFWSYTAPRAVAQIFQTALQRADIVLIAALGSARDAAVYTAATRFIVVGQLGTQAIQQVLQPAVSRLLTLSDHAAAGRVFAVSTVWTVALTWPVHLAVATAAPAYLTFFGGDYPQSGQAATVILALTMLLATASGPVDVMLLMAGRSGLSLVNNAAALAVNLTLNLLLIPHHGVVGAAIAWAAALVTRNLLPLVQVRRVLGMSPMSAGLLWAAGSAVLSFAVLPLLARAGLGTGLGAVCVGLVPGAVLYAVLLWVARHRLSLTAFGSLLPGRAVAIPSATSDAVPKRSLHVHGS</sequence>
<feature type="transmembrane region" description="Helical" evidence="6">
    <location>
        <begin position="364"/>
        <end position="386"/>
    </location>
</feature>
<evidence type="ECO:0000313" key="8">
    <source>
        <dbReference type="Proteomes" id="UP000805614"/>
    </source>
</evidence>
<comment type="caution">
    <text evidence="7">The sequence shown here is derived from an EMBL/GenBank/DDBJ whole genome shotgun (WGS) entry which is preliminary data.</text>
</comment>
<comment type="subcellular location">
    <subcellularLocation>
        <location evidence="1">Cell membrane</location>
        <topology evidence="1">Multi-pass membrane protein</topology>
    </subcellularLocation>
</comment>
<feature type="transmembrane region" description="Helical" evidence="6">
    <location>
        <begin position="48"/>
        <end position="73"/>
    </location>
</feature>
<dbReference type="Pfam" id="PF01943">
    <property type="entry name" value="Polysacc_synt"/>
    <property type="match status" value="1"/>
</dbReference>
<protein>
    <submittedName>
        <fullName evidence="7">Polysaccharide biosynthesis protein</fullName>
    </submittedName>
</protein>
<evidence type="ECO:0000256" key="5">
    <source>
        <dbReference type="ARBA" id="ARBA00023136"/>
    </source>
</evidence>
<name>A0ABR7LR11_9ACTN</name>
<evidence type="ECO:0000256" key="6">
    <source>
        <dbReference type="SAM" id="Phobius"/>
    </source>
</evidence>
<evidence type="ECO:0000313" key="7">
    <source>
        <dbReference type="EMBL" id="MBC6467190.1"/>
    </source>
</evidence>
<organism evidence="7 8">
    <name type="scientific">Actinomadura alba</name>
    <dbReference type="NCBI Taxonomy" id="406431"/>
    <lineage>
        <taxon>Bacteria</taxon>
        <taxon>Bacillati</taxon>
        <taxon>Actinomycetota</taxon>
        <taxon>Actinomycetes</taxon>
        <taxon>Streptosporangiales</taxon>
        <taxon>Thermomonosporaceae</taxon>
        <taxon>Actinomadura</taxon>
    </lineage>
</organism>
<evidence type="ECO:0000256" key="1">
    <source>
        <dbReference type="ARBA" id="ARBA00004651"/>
    </source>
</evidence>
<dbReference type="InterPro" id="IPR002797">
    <property type="entry name" value="Polysacc_synth"/>
</dbReference>
<dbReference type="EMBL" id="JABVEC010000011">
    <property type="protein sequence ID" value="MBC6467190.1"/>
    <property type="molecule type" value="Genomic_DNA"/>
</dbReference>
<keyword evidence="2" id="KW-1003">Cell membrane</keyword>
<evidence type="ECO:0000256" key="4">
    <source>
        <dbReference type="ARBA" id="ARBA00022989"/>
    </source>
</evidence>
<proteinExistence type="predicted"/>
<gene>
    <name evidence="7" type="ORF">HKK74_17005</name>
</gene>
<keyword evidence="4 6" id="KW-1133">Transmembrane helix</keyword>
<keyword evidence="8" id="KW-1185">Reference proteome</keyword>
<reference evidence="7 8" key="1">
    <citation type="submission" date="2020-06" db="EMBL/GenBank/DDBJ databases">
        <title>Actinomadura xiongansis sp. nov., isolated from soil of Baiyangdian.</title>
        <authorList>
            <person name="Zhang X."/>
        </authorList>
    </citation>
    <scope>NUCLEOTIDE SEQUENCE [LARGE SCALE GENOMIC DNA]</scope>
    <source>
        <strain evidence="7 8">HBUM206468</strain>
    </source>
</reference>
<feature type="transmembrane region" description="Helical" evidence="6">
    <location>
        <begin position="475"/>
        <end position="497"/>
    </location>
</feature>
<feature type="transmembrane region" description="Helical" evidence="6">
    <location>
        <begin position="21"/>
        <end position="42"/>
    </location>
</feature>
<feature type="transmembrane region" description="Helical" evidence="6">
    <location>
        <begin position="450"/>
        <end position="469"/>
    </location>
</feature>
<keyword evidence="5 6" id="KW-0472">Membrane</keyword>
<dbReference type="PANTHER" id="PTHR30250">
    <property type="entry name" value="PST FAMILY PREDICTED COLANIC ACID TRANSPORTER"/>
    <property type="match status" value="1"/>
</dbReference>
<dbReference type="Proteomes" id="UP000805614">
    <property type="component" value="Unassembled WGS sequence"/>
</dbReference>
<dbReference type="PANTHER" id="PTHR30250:SF11">
    <property type="entry name" value="O-ANTIGEN TRANSPORTER-RELATED"/>
    <property type="match status" value="1"/>
</dbReference>
<feature type="transmembrane region" description="Helical" evidence="6">
    <location>
        <begin position="94"/>
        <end position="119"/>
    </location>
</feature>
<feature type="transmembrane region" description="Helical" evidence="6">
    <location>
        <begin position="190"/>
        <end position="210"/>
    </location>
</feature>
<accession>A0ABR7LR11</accession>
<evidence type="ECO:0000256" key="3">
    <source>
        <dbReference type="ARBA" id="ARBA00022692"/>
    </source>
</evidence>
<evidence type="ECO:0000256" key="2">
    <source>
        <dbReference type="ARBA" id="ARBA00022475"/>
    </source>
</evidence>
<keyword evidence="3 6" id="KW-0812">Transmembrane</keyword>
<dbReference type="InterPro" id="IPR050833">
    <property type="entry name" value="Poly_Biosynth_Transport"/>
</dbReference>